<evidence type="ECO:0000313" key="3">
    <source>
        <dbReference type="Proteomes" id="UP000215509"/>
    </source>
</evidence>
<feature type="domain" description="VOC" evidence="1">
    <location>
        <begin position="11"/>
        <end position="134"/>
    </location>
</feature>
<dbReference type="PROSITE" id="PS51819">
    <property type="entry name" value="VOC"/>
    <property type="match status" value="1"/>
</dbReference>
<dbReference type="AlphaFoldDB" id="A0A229UN43"/>
<proteinExistence type="predicted"/>
<dbReference type="SUPFAM" id="SSF54593">
    <property type="entry name" value="Glyoxalase/Bleomycin resistance protein/Dihydroxybiphenyl dioxygenase"/>
    <property type="match status" value="1"/>
</dbReference>
<sequence length="140" mass="14854">MGTNAKIGGGGFHHVALRAYNFEATVQFYKEGLGFTEANHWGEGDKRVVLLDSGDGNYLEVFAGGTDEQPPAGSYFHVAFRSEDVDAAVQAAVAAGAVVTVEPKDVILGVNPPTPVRIAFVKGLNGESIEFFQSTGEHKL</sequence>
<dbReference type="InterPro" id="IPR029068">
    <property type="entry name" value="Glyas_Bleomycin-R_OHBP_Dase"/>
</dbReference>
<dbReference type="Gene3D" id="3.10.180.10">
    <property type="entry name" value="2,3-Dihydroxybiphenyl 1,2-Dioxygenase, domain 1"/>
    <property type="match status" value="1"/>
</dbReference>
<dbReference type="InterPro" id="IPR004360">
    <property type="entry name" value="Glyas_Fos-R_dOase_dom"/>
</dbReference>
<dbReference type="Proteomes" id="UP000215509">
    <property type="component" value="Unassembled WGS sequence"/>
</dbReference>
<evidence type="ECO:0000313" key="2">
    <source>
        <dbReference type="EMBL" id="OXM84818.1"/>
    </source>
</evidence>
<comment type="caution">
    <text evidence="2">The sequence shown here is derived from an EMBL/GenBank/DDBJ whole genome shotgun (WGS) entry which is preliminary data.</text>
</comment>
<dbReference type="InterPro" id="IPR037523">
    <property type="entry name" value="VOC_core"/>
</dbReference>
<organism evidence="2 3">
    <name type="scientific">Paenibacillus rigui</name>
    <dbReference type="NCBI Taxonomy" id="554312"/>
    <lineage>
        <taxon>Bacteria</taxon>
        <taxon>Bacillati</taxon>
        <taxon>Bacillota</taxon>
        <taxon>Bacilli</taxon>
        <taxon>Bacillales</taxon>
        <taxon>Paenibacillaceae</taxon>
        <taxon>Paenibacillus</taxon>
    </lineage>
</organism>
<reference evidence="2 3" key="1">
    <citation type="submission" date="2017-07" db="EMBL/GenBank/DDBJ databases">
        <title>Genome sequencing and assembly of Paenibacillus rigui.</title>
        <authorList>
            <person name="Mayilraj S."/>
        </authorList>
    </citation>
    <scope>NUCLEOTIDE SEQUENCE [LARGE SCALE GENOMIC DNA]</scope>
    <source>
        <strain evidence="2 3">JCM 16352</strain>
    </source>
</reference>
<evidence type="ECO:0000259" key="1">
    <source>
        <dbReference type="PROSITE" id="PS51819"/>
    </source>
</evidence>
<protein>
    <submittedName>
        <fullName evidence="2">Glyoxalase</fullName>
    </submittedName>
</protein>
<dbReference type="Pfam" id="PF00903">
    <property type="entry name" value="Glyoxalase"/>
    <property type="match status" value="1"/>
</dbReference>
<dbReference type="RefSeq" id="WP_094016267.1">
    <property type="nucleotide sequence ID" value="NZ_NMQW01000025.1"/>
</dbReference>
<name>A0A229UN43_9BACL</name>
<gene>
    <name evidence="2" type="ORF">CF651_18070</name>
</gene>
<dbReference type="OrthoDB" id="9814858at2"/>
<keyword evidence="3" id="KW-1185">Reference proteome</keyword>
<accession>A0A229UN43</accession>
<dbReference type="CDD" id="cd06587">
    <property type="entry name" value="VOC"/>
    <property type="match status" value="1"/>
</dbReference>
<dbReference type="EMBL" id="NMQW01000025">
    <property type="protein sequence ID" value="OXM84818.1"/>
    <property type="molecule type" value="Genomic_DNA"/>
</dbReference>